<dbReference type="Pfam" id="PF00102">
    <property type="entry name" value="Y_phosphatase"/>
    <property type="match status" value="1"/>
</dbReference>
<keyword evidence="3" id="KW-1185">Reference proteome</keyword>
<evidence type="ECO:0000259" key="1">
    <source>
        <dbReference type="PROSITE" id="PS50055"/>
    </source>
</evidence>
<name>A0A8S3SNE7_MYTED</name>
<dbReference type="AlphaFoldDB" id="A0A8S3SNE7"/>
<dbReference type="InterPro" id="IPR000242">
    <property type="entry name" value="PTP_cat"/>
</dbReference>
<dbReference type="SUPFAM" id="SSF52799">
    <property type="entry name" value="(Phosphotyrosine protein) phosphatases II"/>
    <property type="match status" value="1"/>
</dbReference>
<protein>
    <recommendedName>
        <fullName evidence="1">Tyrosine-protein phosphatase domain-containing protein</fullName>
    </recommendedName>
</protein>
<reference evidence="2" key="1">
    <citation type="submission" date="2021-03" db="EMBL/GenBank/DDBJ databases">
        <authorList>
            <person name="Bekaert M."/>
        </authorList>
    </citation>
    <scope>NUCLEOTIDE SEQUENCE</scope>
</reference>
<comment type="caution">
    <text evidence="2">The sequence shown here is derived from an EMBL/GenBank/DDBJ whole genome shotgun (WGS) entry which is preliminary data.</text>
</comment>
<evidence type="ECO:0000313" key="3">
    <source>
        <dbReference type="Proteomes" id="UP000683360"/>
    </source>
</evidence>
<proteinExistence type="predicted"/>
<dbReference type="PROSITE" id="PS50055">
    <property type="entry name" value="TYR_PHOSPHATASE_PTP"/>
    <property type="match status" value="1"/>
</dbReference>
<accession>A0A8S3SNE7</accession>
<feature type="domain" description="Tyrosine-protein phosphatase" evidence="1">
    <location>
        <begin position="63"/>
        <end position="267"/>
    </location>
</feature>
<dbReference type="GO" id="GO:0004725">
    <property type="term" value="F:protein tyrosine phosphatase activity"/>
    <property type="evidence" value="ECO:0007669"/>
    <property type="project" value="InterPro"/>
</dbReference>
<dbReference type="Gene3D" id="3.90.190.10">
    <property type="entry name" value="Protein tyrosine phosphatase superfamily"/>
    <property type="match status" value="1"/>
</dbReference>
<dbReference type="InterPro" id="IPR029021">
    <property type="entry name" value="Prot-tyrosine_phosphatase-like"/>
</dbReference>
<gene>
    <name evidence="2" type="ORF">MEDL_33710</name>
</gene>
<evidence type="ECO:0000313" key="2">
    <source>
        <dbReference type="EMBL" id="CAG2220215.1"/>
    </source>
</evidence>
<dbReference type="OrthoDB" id="6117194at2759"/>
<dbReference type="Proteomes" id="UP000683360">
    <property type="component" value="Unassembled WGS sequence"/>
</dbReference>
<sequence length="278" mass="32000">MAYDKFLKMTEGDWRKSKYAFVISSLKTSLFEISSCIEDALSCIDKLGCITAEMRGLRNLYCEDVEQSYENTVATAKYSDEISILFETPLNHIYESFWSMVDDRHVETIIFLVKDNALVTEFYPKLDDIFKMKNLEIDLNSSEKPSKNILFLTFNILNKARHTTRQVKMYKTSAWKDSDQYPSVETLCYLLDKTSERNKRPIMIIGSKSSGLPIGGVLSVCFNVIDAIRSDKPFNILDCAKTVKKESSGFFHYCEIYGLCYKVIEHHLDSVNTYDIIS</sequence>
<organism evidence="2 3">
    <name type="scientific">Mytilus edulis</name>
    <name type="common">Blue mussel</name>
    <dbReference type="NCBI Taxonomy" id="6550"/>
    <lineage>
        <taxon>Eukaryota</taxon>
        <taxon>Metazoa</taxon>
        <taxon>Spiralia</taxon>
        <taxon>Lophotrochozoa</taxon>
        <taxon>Mollusca</taxon>
        <taxon>Bivalvia</taxon>
        <taxon>Autobranchia</taxon>
        <taxon>Pteriomorphia</taxon>
        <taxon>Mytilida</taxon>
        <taxon>Mytiloidea</taxon>
        <taxon>Mytilidae</taxon>
        <taxon>Mytilinae</taxon>
        <taxon>Mytilus</taxon>
    </lineage>
</organism>
<dbReference type="EMBL" id="CAJPWZ010001653">
    <property type="protein sequence ID" value="CAG2220215.1"/>
    <property type="molecule type" value="Genomic_DNA"/>
</dbReference>